<proteinExistence type="inferred from homology"/>
<dbReference type="InterPro" id="IPR012000">
    <property type="entry name" value="Thiamin_PyroP_enz_cen_dom"/>
</dbReference>
<comment type="cofactor">
    <cofactor evidence="1">
        <name>thiamine diphosphate</name>
        <dbReference type="ChEBI" id="CHEBI:58937"/>
    </cofactor>
</comment>
<evidence type="ECO:0000259" key="7">
    <source>
        <dbReference type="Pfam" id="PF02775"/>
    </source>
</evidence>
<keyword evidence="10" id="KW-1185">Reference proteome</keyword>
<dbReference type="InterPro" id="IPR029035">
    <property type="entry name" value="DHS-like_NAD/FAD-binding_dom"/>
</dbReference>
<accession>A0ABX7N5X0</accession>
<sequence length="572" mass="62014">MTGYEALFDAFNAWGITTCTGVTGGGLLHLLRHMEPYPREVESSPKEGPRFFTLGEYAAGFVPLGSYLATGALGCCVATTGAATKLLSCGLSDAKLHDIPAVFLVPLASATSHGLCPLQDTSVHGNNIVDQLKAELPDGVFLLDEPSTLVSRLQQAQQRLQHSKPVVLVIEPMALNQRTGVDPGLFSALRPMEPDTARMRDFVETFRDAVDEGRRVVILAGEELARVPRAGRLTTQLCELLGAPIVWSINGANGVERHNPMGHGYISFGGNDAAMALWSSLGEDDILLVLGACPDEYTVNLQPYNAGQTFVITSIEDGYGQSNGSFAHRARHAFHQWVTPLDSALHALVEQLAVRPPRSRRARPAPSDLNERPRAPPRPGHVDMRRFFTRLDGLWAPGTIGFDDVCLSYKDRQYITQRPHSNARFFSLYRGSAMGNVLGLCIGARQASPEGHVVGFTGDGCFRLFAGCLSEASTLDLLLFVLDNGQYGIVEQVLPVTHPGLEPNRHHTALTRMNFGDVARACGWMAFDLKPDLANLDAIMGLHRARPGQSILVTVSVDTDQLLGPNPRAANL</sequence>
<evidence type="ECO:0000256" key="3">
    <source>
        <dbReference type="ARBA" id="ARBA00023052"/>
    </source>
</evidence>
<dbReference type="InterPro" id="IPR029061">
    <property type="entry name" value="THDP-binding"/>
</dbReference>
<gene>
    <name evidence="9" type="ORF">JY572_38430</name>
</gene>
<dbReference type="SUPFAM" id="SSF52467">
    <property type="entry name" value="DHS-like NAD/FAD-binding domain"/>
    <property type="match status" value="1"/>
</dbReference>
<dbReference type="Gene3D" id="3.40.50.1220">
    <property type="entry name" value="TPP-binding domain"/>
    <property type="match status" value="1"/>
</dbReference>
<evidence type="ECO:0000256" key="1">
    <source>
        <dbReference type="ARBA" id="ARBA00001964"/>
    </source>
</evidence>
<evidence type="ECO:0000313" key="10">
    <source>
        <dbReference type="Proteomes" id="UP000663090"/>
    </source>
</evidence>
<dbReference type="CDD" id="cd00568">
    <property type="entry name" value="TPP_enzymes"/>
    <property type="match status" value="1"/>
</dbReference>
<dbReference type="RefSeq" id="WP_206715924.1">
    <property type="nucleotide sequence ID" value="NZ_CP071091.1"/>
</dbReference>
<dbReference type="Pfam" id="PF02775">
    <property type="entry name" value="TPP_enzyme_C"/>
    <property type="match status" value="1"/>
</dbReference>
<dbReference type="InterPro" id="IPR012001">
    <property type="entry name" value="Thiamin_PyroP_enz_TPP-bd_dom"/>
</dbReference>
<keyword evidence="3 4" id="KW-0786">Thiamine pyrophosphate</keyword>
<dbReference type="InterPro" id="IPR011766">
    <property type="entry name" value="TPP_enzyme_TPP-bd"/>
</dbReference>
<evidence type="ECO:0000313" key="9">
    <source>
        <dbReference type="EMBL" id="QSQ14130.1"/>
    </source>
</evidence>
<dbReference type="InterPro" id="IPR000399">
    <property type="entry name" value="TPP-bd_CS"/>
</dbReference>
<comment type="similarity">
    <text evidence="2 4">Belongs to the TPP enzyme family.</text>
</comment>
<evidence type="ECO:0000259" key="6">
    <source>
        <dbReference type="Pfam" id="PF00205"/>
    </source>
</evidence>
<dbReference type="InterPro" id="IPR045229">
    <property type="entry name" value="TPP_enz"/>
</dbReference>
<dbReference type="PROSITE" id="PS00187">
    <property type="entry name" value="TPP_ENZYMES"/>
    <property type="match status" value="1"/>
</dbReference>
<dbReference type="EMBL" id="CP071091">
    <property type="protein sequence ID" value="QSQ14130.1"/>
    <property type="molecule type" value="Genomic_DNA"/>
</dbReference>
<dbReference type="Pfam" id="PF00205">
    <property type="entry name" value="TPP_enzyme_M"/>
    <property type="match status" value="1"/>
</dbReference>
<feature type="domain" description="Thiamine pyrophosphate enzyme N-terminal TPP-binding" evidence="8">
    <location>
        <begin position="1"/>
        <end position="114"/>
    </location>
</feature>
<dbReference type="Gene3D" id="3.40.50.970">
    <property type="match status" value="2"/>
</dbReference>
<evidence type="ECO:0000259" key="8">
    <source>
        <dbReference type="Pfam" id="PF02776"/>
    </source>
</evidence>
<feature type="compositionally biased region" description="Basic and acidic residues" evidence="5">
    <location>
        <begin position="369"/>
        <end position="382"/>
    </location>
</feature>
<dbReference type="PANTHER" id="PTHR18968:SF13">
    <property type="entry name" value="ACETOLACTATE SYNTHASE CATALYTIC SUBUNIT, MITOCHONDRIAL"/>
    <property type="match status" value="1"/>
</dbReference>
<evidence type="ECO:0000256" key="2">
    <source>
        <dbReference type="ARBA" id="ARBA00007812"/>
    </source>
</evidence>
<evidence type="ECO:0000256" key="5">
    <source>
        <dbReference type="SAM" id="MobiDB-lite"/>
    </source>
</evidence>
<dbReference type="SUPFAM" id="SSF52518">
    <property type="entry name" value="Thiamin diphosphate-binding fold (THDP-binding)"/>
    <property type="match status" value="2"/>
</dbReference>
<dbReference type="PANTHER" id="PTHR18968">
    <property type="entry name" value="THIAMINE PYROPHOSPHATE ENZYMES"/>
    <property type="match status" value="1"/>
</dbReference>
<evidence type="ECO:0008006" key="11">
    <source>
        <dbReference type="Google" id="ProtNLM"/>
    </source>
</evidence>
<dbReference type="Pfam" id="PF02776">
    <property type="entry name" value="TPP_enzyme_N"/>
    <property type="match status" value="1"/>
</dbReference>
<feature type="region of interest" description="Disordered" evidence="5">
    <location>
        <begin position="356"/>
        <end position="382"/>
    </location>
</feature>
<feature type="domain" description="Thiamine pyrophosphate enzyme central" evidence="6">
    <location>
        <begin position="207"/>
        <end position="300"/>
    </location>
</feature>
<name>A0ABX7N5X0_9BACT</name>
<reference evidence="9 10" key="1">
    <citation type="submission" date="2021-02" db="EMBL/GenBank/DDBJ databases">
        <title>De Novo genome assembly of isolated myxobacteria.</title>
        <authorList>
            <person name="Stevens D.C."/>
        </authorList>
    </citation>
    <scope>NUCLEOTIDE SEQUENCE [LARGE SCALE GENOMIC DNA]</scope>
    <source>
        <strain evidence="9 10">SCHIC003</strain>
    </source>
</reference>
<dbReference type="Proteomes" id="UP000663090">
    <property type="component" value="Chromosome"/>
</dbReference>
<feature type="domain" description="Thiamine pyrophosphate enzyme TPP-binding" evidence="7">
    <location>
        <begin position="424"/>
        <end position="535"/>
    </location>
</feature>
<evidence type="ECO:0000256" key="4">
    <source>
        <dbReference type="RuleBase" id="RU362132"/>
    </source>
</evidence>
<protein>
    <recommendedName>
        <fullName evidence="11">Acetolactate synthase</fullName>
    </recommendedName>
</protein>
<organism evidence="9 10">
    <name type="scientific">Myxococcus landrumensis</name>
    <dbReference type="NCBI Taxonomy" id="2813577"/>
    <lineage>
        <taxon>Bacteria</taxon>
        <taxon>Pseudomonadati</taxon>
        <taxon>Myxococcota</taxon>
        <taxon>Myxococcia</taxon>
        <taxon>Myxococcales</taxon>
        <taxon>Cystobacterineae</taxon>
        <taxon>Myxococcaceae</taxon>
        <taxon>Myxococcus</taxon>
    </lineage>
</organism>